<evidence type="ECO:0000313" key="2">
    <source>
        <dbReference type="EMBL" id="VFT92749.1"/>
    </source>
</evidence>
<accession>A0A485L5B0</accession>
<dbReference type="EMBL" id="CAADRA010005799">
    <property type="protein sequence ID" value="VFT92749.1"/>
    <property type="molecule type" value="Genomic_DNA"/>
</dbReference>
<dbReference type="AlphaFoldDB" id="A0A485L5B0"/>
<reference evidence="2 3" key="1">
    <citation type="submission" date="2019-03" db="EMBL/GenBank/DDBJ databases">
        <authorList>
            <person name="Gaulin E."/>
            <person name="Dumas B."/>
        </authorList>
    </citation>
    <scope>NUCLEOTIDE SEQUENCE [LARGE SCALE GENOMIC DNA]</scope>
    <source>
        <strain evidence="2">CBS 568.67</strain>
    </source>
</reference>
<reference evidence="1" key="2">
    <citation type="submission" date="2019-06" db="EMBL/GenBank/DDBJ databases">
        <title>Genomics analysis of Aphanomyces spp. identifies a new class of oomycete effector associated with host adaptation.</title>
        <authorList>
            <person name="Gaulin E."/>
        </authorList>
    </citation>
    <scope>NUCLEOTIDE SEQUENCE</scope>
    <source>
        <strain evidence="1">CBS 578.67</strain>
    </source>
</reference>
<dbReference type="Proteomes" id="UP000332933">
    <property type="component" value="Unassembled WGS sequence"/>
</dbReference>
<evidence type="ECO:0000313" key="1">
    <source>
        <dbReference type="EMBL" id="KAF0693015.1"/>
    </source>
</evidence>
<evidence type="ECO:0000313" key="3">
    <source>
        <dbReference type="Proteomes" id="UP000332933"/>
    </source>
</evidence>
<dbReference type="EMBL" id="VJMH01005778">
    <property type="protein sequence ID" value="KAF0693015.1"/>
    <property type="molecule type" value="Genomic_DNA"/>
</dbReference>
<gene>
    <name evidence="2" type="primary">Aste57867_15964</name>
    <name evidence="1" type="ORF">As57867_015908</name>
    <name evidence="2" type="ORF">ASTE57867_15964</name>
</gene>
<sequence length="180" mass="19665">MNQKATTATVDIPQDIALELSDVCFPSRRDSFRVQVAVSGTDLPMRLWLESKQECVVTTIQDHHVPKGADFVLPSSVVLFGLQRGLTALLAHGNAAPDGCHVQLKYSKNGHVELSLALHFFSALSAKYIFDLVPLAVHENDVLSLASAICKTLWTRKCLLFCQLPRLPSLPPMDALCGAN</sequence>
<organism evidence="2 3">
    <name type="scientific">Aphanomyces stellatus</name>
    <dbReference type="NCBI Taxonomy" id="120398"/>
    <lineage>
        <taxon>Eukaryota</taxon>
        <taxon>Sar</taxon>
        <taxon>Stramenopiles</taxon>
        <taxon>Oomycota</taxon>
        <taxon>Saprolegniomycetes</taxon>
        <taxon>Saprolegniales</taxon>
        <taxon>Verrucalvaceae</taxon>
        <taxon>Aphanomyces</taxon>
    </lineage>
</organism>
<name>A0A485L5B0_9STRA</name>
<proteinExistence type="predicted"/>
<keyword evidence="3" id="KW-1185">Reference proteome</keyword>
<protein>
    <submittedName>
        <fullName evidence="2">Aste57867_15964 protein</fullName>
    </submittedName>
</protein>